<name>V9W3K5_9RHOB</name>
<feature type="transmembrane region" description="Helical" evidence="5">
    <location>
        <begin position="47"/>
        <end position="69"/>
    </location>
</feature>
<dbReference type="AlphaFoldDB" id="V9W3K5"/>
<accession>V9W3K5</accession>
<evidence type="ECO:0000256" key="4">
    <source>
        <dbReference type="ARBA" id="ARBA00023136"/>
    </source>
</evidence>
<keyword evidence="8" id="KW-1185">Reference proteome</keyword>
<evidence type="ECO:0000256" key="1">
    <source>
        <dbReference type="ARBA" id="ARBA00004141"/>
    </source>
</evidence>
<evidence type="ECO:0000256" key="5">
    <source>
        <dbReference type="SAM" id="Phobius"/>
    </source>
</evidence>
<evidence type="ECO:0000256" key="3">
    <source>
        <dbReference type="ARBA" id="ARBA00022989"/>
    </source>
</evidence>
<dbReference type="GO" id="GO:0006874">
    <property type="term" value="P:intracellular calcium ion homeostasis"/>
    <property type="evidence" value="ECO:0007669"/>
    <property type="project" value="TreeGrafter"/>
</dbReference>
<reference evidence="7 8" key="1">
    <citation type="submission" date="2013-09" db="EMBL/GenBank/DDBJ databases">
        <authorList>
            <consortium name="DOE Joint Genome Institute"/>
            <person name="Klenk H.-P."/>
            <person name="Huntemann M."/>
            <person name="Han J."/>
            <person name="Chen A."/>
            <person name="Kyrpides N."/>
            <person name="Mavromatis K."/>
            <person name="Markowitz V."/>
            <person name="Palaniappan K."/>
            <person name="Ivanova N."/>
            <person name="Schaumberg A."/>
            <person name="Pati A."/>
            <person name="Liolios K."/>
            <person name="Nordberg H.P."/>
            <person name="Cantor M.N."/>
            <person name="Hua S.X."/>
            <person name="Woyke T."/>
        </authorList>
    </citation>
    <scope>NUCLEOTIDE SEQUENCE [LARGE SCALE GENOMIC DNA]</scope>
    <source>
        <strain evidence="7 8">DSM 14336</strain>
        <plasmid evidence="8">2</plasmid>
    </source>
</reference>
<dbReference type="HOGENOM" id="CLU_007948_2_0_5"/>
<protein>
    <recommendedName>
        <fullName evidence="6">Sodium/calcium exchanger membrane region domain-containing protein</fullName>
    </recommendedName>
</protein>
<dbReference type="PANTHER" id="PTHR10846">
    <property type="entry name" value="SODIUM/POTASSIUM/CALCIUM EXCHANGER"/>
    <property type="match status" value="1"/>
</dbReference>
<keyword evidence="7" id="KW-0614">Plasmid</keyword>
<dbReference type="InterPro" id="IPR044880">
    <property type="entry name" value="NCX_ion-bd_dom_sf"/>
</dbReference>
<dbReference type="PANTHER" id="PTHR10846:SF8">
    <property type="entry name" value="INNER MEMBRANE PROTEIN YRBG"/>
    <property type="match status" value="1"/>
</dbReference>
<evidence type="ECO:0000256" key="2">
    <source>
        <dbReference type="ARBA" id="ARBA00022692"/>
    </source>
</evidence>
<dbReference type="GO" id="GO:0005262">
    <property type="term" value="F:calcium channel activity"/>
    <property type="evidence" value="ECO:0007669"/>
    <property type="project" value="TreeGrafter"/>
</dbReference>
<gene>
    <name evidence="7" type="ORF">METH_23100</name>
</gene>
<evidence type="ECO:0000313" key="7">
    <source>
        <dbReference type="EMBL" id="AHD03722.1"/>
    </source>
</evidence>
<feature type="transmembrane region" description="Helical" evidence="5">
    <location>
        <begin position="258"/>
        <end position="279"/>
    </location>
</feature>
<keyword evidence="2 5" id="KW-0812">Transmembrane</keyword>
<dbReference type="KEGG" id="lmd:METH_23100"/>
<geneLocation type="plasmid" evidence="8">
    <name>2</name>
</geneLocation>
<feature type="transmembrane region" description="Helical" evidence="5">
    <location>
        <begin position="330"/>
        <end position="349"/>
    </location>
</feature>
<sequence length="350" mass="36909">MFNPEALPIYTLAAVFAVASALIWFAGTRLALAGDEISERFGLAKEFVGLLFLATVTELPEIVTTVTAAQVNNAELVLGNMFGGITMQTAILAVADIFAVRYALTSWPRKPNHALLAVLLIALLSLLLCVTFLGDISLGPGIGLGAILLASGFPLVIYLLRVFDRKTTWAPVDLPDEQERRKTLRAHLREPDEASNSVLLLRSAVYSLLIVAGGVALAISADLLAERTQLGASFVGVTLLAAATSLPELSTTLAAARIGAYTMAISNIFGSNLIMLALLLPADIAYRGGPILNHATTGAQLSIAAGILVTAIYVAGLLIRRTPRIFGAGLDSWLVLAVYFGSIAALYHIG</sequence>
<evidence type="ECO:0000313" key="8">
    <source>
        <dbReference type="Proteomes" id="UP000018780"/>
    </source>
</evidence>
<dbReference type="RefSeq" id="WP_024092519.1">
    <property type="nucleotide sequence ID" value="NC_023136.1"/>
</dbReference>
<feature type="transmembrane region" description="Helical" evidence="5">
    <location>
        <begin position="114"/>
        <end position="134"/>
    </location>
</feature>
<evidence type="ECO:0000259" key="6">
    <source>
        <dbReference type="Pfam" id="PF01699"/>
    </source>
</evidence>
<feature type="transmembrane region" description="Helical" evidence="5">
    <location>
        <begin position="81"/>
        <end position="102"/>
    </location>
</feature>
<dbReference type="GO" id="GO:0008273">
    <property type="term" value="F:calcium, potassium:sodium antiporter activity"/>
    <property type="evidence" value="ECO:0007669"/>
    <property type="project" value="TreeGrafter"/>
</dbReference>
<proteinExistence type="predicted"/>
<organism evidence="7 8">
    <name type="scientific">Leisingera methylohalidivorans DSM 14336</name>
    <dbReference type="NCBI Taxonomy" id="999552"/>
    <lineage>
        <taxon>Bacteria</taxon>
        <taxon>Pseudomonadati</taxon>
        <taxon>Pseudomonadota</taxon>
        <taxon>Alphaproteobacteria</taxon>
        <taxon>Rhodobacterales</taxon>
        <taxon>Roseobacteraceae</taxon>
        <taxon>Leisingera</taxon>
    </lineage>
</organism>
<feature type="domain" description="Sodium/calcium exchanger membrane region" evidence="6">
    <location>
        <begin position="204"/>
        <end position="341"/>
    </location>
</feature>
<dbReference type="Proteomes" id="UP000018780">
    <property type="component" value="Plasmid unnamed2"/>
</dbReference>
<dbReference type="PATRIC" id="fig|999552.6.peg.4561"/>
<feature type="transmembrane region" description="Helical" evidence="5">
    <location>
        <begin position="199"/>
        <end position="221"/>
    </location>
</feature>
<dbReference type="Gene3D" id="1.20.1420.30">
    <property type="entry name" value="NCX, central ion-binding region"/>
    <property type="match status" value="1"/>
</dbReference>
<dbReference type="OrthoDB" id="153124at2"/>
<keyword evidence="4 5" id="KW-0472">Membrane</keyword>
<feature type="transmembrane region" description="Helical" evidence="5">
    <location>
        <begin position="140"/>
        <end position="160"/>
    </location>
</feature>
<dbReference type="InterPro" id="IPR004837">
    <property type="entry name" value="NaCa_Exmemb"/>
</dbReference>
<keyword evidence="3 5" id="KW-1133">Transmembrane helix</keyword>
<dbReference type="Pfam" id="PF01699">
    <property type="entry name" value="Na_Ca_ex"/>
    <property type="match status" value="2"/>
</dbReference>
<dbReference type="GO" id="GO:0005886">
    <property type="term" value="C:plasma membrane"/>
    <property type="evidence" value="ECO:0007669"/>
    <property type="project" value="TreeGrafter"/>
</dbReference>
<feature type="domain" description="Sodium/calcium exchanger membrane region" evidence="6">
    <location>
        <begin position="13"/>
        <end position="144"/>
    </location>
</feature>
<dbReference type="EMBL" id="CP006775">
    <property type="protein sequence ID" value="AHD03722.1"/>
    <property type="molecule type" value="Genomic_DNA"/>
</dbReference>
<feature type="transmembrane region" description="Helical" evidence="5">
    <location>
        <begin position="6"/>
        <end position="26"/>
    </location>
</feature>
<comment type="subcellular location">
    <subcellularLocation>
        <location evidence="1">Membrane</location>
        <topology evidence="1">Multi-pass membrane protein</topology>
    </subcellularLocation>
</comment>
<dbReference type="InterPro" id="IPR004481">
    <property type="entry name" value="K/Na/Ca-exchanger"/>
</dbReference>
<feature type="transmembrane region" description="Helical" evidence="5">
    <location>
        <begin position="227"/>
        <end position="246"/>
    </location>
</feature>
<feature type="transmembrane region" description="Helical" evidence="5">
    <location>
        <begin position="299"/>
        <end position="318"/>
    </location>
</feature>